<dbReference type="AlphaFoldDB" id="A0A937X4R0"/>
<dbReference type="EMBL" id="VGJX01000752">
    <property type="protein sequence ID" value="MBM3275859.1"/>
    <property type="molecule type" value="Genomic_DNA"/>
</dbReference>
<sequence>MTGAPTKPGRGPDTSFTYVPRYPLLWLLSALGVLVLAGLTLWMSVAIMPPLADTIEIGTQVPWFLTWGLIALTIVMALLIGWNLIKTGLVRHDGRER</sequence>
<proteinExistence type="predicted"/>
<keyword evidence="1" id="KW-0472">Membrane</keyword>
<keyword evidence="1" id="KW-0812">Transmembrane</keyword>
<organism evidence="2 3">
    <name type="scientific">Candidatus Tanganyikabacteria bacterium</name>
    <dbReference type="NCBI Taxonomy" id="2961651"/>
    <lineage>
        <taxon>Bacteria</taxon>
        <taxon>Bacillati</taxon>
        <taxon>Candidatus Sericytochromatia</taxon>
        <taxon>Candidatus Tanganyikabacteria</taxon>
    </lineage>
</organism>
<keyword evidence="1" id="KW-1133">Transmembrane helix</keyword>
<evidence type="ECO:0000313" key="3">
    <source>
        <dbReference type="Proteomes" id="UP000703893"/>
    </source>
</evidence>
<protein>
    <submittedName>
        <fullName evidence="2">Uncharacterized protein</fullName>
    </submittedName>
</protein>
<accession>A0A937X4R0</accession>
<feature type="transmembrane region" description="Helical" evidence="1">
    <location>
        <begin position="64"/>
        <end position="85"/>
    </location>
</feature>
<evidence type="ECO:0000256" key="1">
    <source>
        <dbReference type="SAM" id="Phobius"/>
    </source>
</evidence>
<dbReference type="Proteomes" id="UP000703893">
    <property type="component" value="Unassembled WGS sequence"/>
</dbReference>
<gene>
    <name evidence="2" type="ORF">FJZ00_11945</name>
</gene>
<reference evidence="2 3" key="1">
    <citation type="submission" date="2019-03" db="EMBL/GenBank/DDBJ databases">
        <title>Lake Tanganyika Metagenome-Assembled Genomes (MAGs).</title>
        <authorList>
            <person name="Tran P."/>
        </authorList>
    </citation>
    <scope>NUCLEOTIDE SEQUENCE [LARGE SCALE GENOMIC DNA]</scope>
    <source>
        <strain evidence="2">K_DeepCast_65m_m2_236</strain>
    </source>
</reference>
<feature type="transmembrane region" description="Helical" evidence="1">
    <location>
        <begin position="24"/>
        <end position="44"/>
    </location>
</feature>
<comment type="caution">
    <text evidence="2">The sequence shown here is derived from an EMBL/GenBank/DDBJ whole genome shotgun (WGS) entry which is preliminary data.</text>
</comment>
<name>A0A937X4R0_9BACT</name>
<evidence type="ECO:0000313" key="2">
    <source>
        <dbReference type="EMBL" id="MBM3275859.1"/>
    </source>
</evidence>